<keyword evidence="3" id="KW-1185">Reference proteome</keyword>
<gene>
    <name evidence="2" type="ORF">LSALG_LOCUS33005</name>
</gene>
<evidence type="ECO:0000256" key="1">
    <source>
        <dbReference type="SAM" id="MobiDB-lite"/>
    </source>
</evidence>
<feature type="compositionally biased region" description="Basic and acidic residues" evidence="1">
    <location>
        <begin position="1"/>
        <end position="11"/>
    </location>
</feature>
<sequence length="123" mass="12823">MNATDARKRSQLDGSVSESETRTDIEGAETPLPLPVAVQQSLQTKPEVITTSNAPVPPVNASPTSSPAGQMDPTAIMSQMVANPALDGLLSGVSSQTGIGDYIVFEHKIRTSPHAWGAIIAKS</sequence>
<proteinExistence type="predicted"/>
<organism evidence="2 3">
    <name type="scientific">Lactuca saligna</name>
    <name type="common">Willowleaf lettuce</name>
    <dbReference type="NCBI Taxonomy" id="75948"/>
    <lineage>
        <taxon>Eukaryota</taxon>
        <taxon>Viridiplantae</taxon>
        <taxon>Streptophyta</taxon>
        <taxon>Embryophyta</taxon>
        <taxon>Tracheophyta</taxon>
        <taxon>Spermatophyta</taxon>
        <taxon>Magnoliopsida</taxon>
        <taxon>eudicotyledons</taxon>
        <taxon>Gunneridae</taxon>
        <taxon>Pentapetalae</taxon>
        <taxon>asterids</taxon>
        <taxon>campanulids</taxon>
        <taxon>Asterales</taxon>
        <taxon>Asteraceae</taxon>
        <taxon>Cichorioideae</taxon>
        <taxon>Cichorieae</taxon>
        <taxon>Lactucinae</taxon>
        <taxon>Lactuca</taxon>
    </lineage>
</organism>
<protein>
    <submittedName>
        <fullName evidence="2">Uncharacterized protein</fullName>
    </submittedName>
</protein>
<accession>A0AA36EHW6</accession>
<name>A0AA36EHW6_LACSI</name>
<reference evidence="2" key="1">
    <citation type="submission" date="2023-04" db="EMBL/GenBank/DDBJ databases">
        <authorList>
            <person name="Vijverberg K."/>
            <person name="Xiong W."/>
            <person name="Schranz E."/>
        </authorList>
    </citation>
    <scope>NUCLEOTIDE SEQUENCE</scope>
</reference>
<evidence type="ECO:0000313" key="2">
    <source>
        <dbReference type="EMBL" id="CAI9294010.1"/>
    </source>
</evidence>
<dbReference type="EMBL" id="OX465083">
    <property type="protein sequence ID" value="CAI9294010.1"/>
    <property type="molecule type" value="Genomic_DNA"/>
</dbReference>
<dbReference type="Proteomes" id="UP001177003">
    <property type="component" value="Chromosome 7"/>
</dbReference>
<feature type="region of interest" description="Disordered" evidence="1">
    <location>
        <begin position="1"/>
        <end position="72"/>
    </location>
</feature>
<dbReference type="AlphaFoldDB" id="A0AA36EHW6"/>
<evidence type="ECO:0000313" key="3">
    <source>
        <dbReference type="Proteomes" id="UP001177003"/>
    </source>
</evidence>
<feature type="compositionally biased region" description="Polar residues" evidence="1">
    <location>
        <begin position="38"/>
        <end position="54"/>
    </location>
</feature>